<organism evidence="3">
    <name type="scientific">Oryza nivara</name>
    <name type="common">Indian wild rice</name>
    <name type="synonym">Oryza sativa f. spontanea</name>
    <dbReference type="NCBI Taxonomy" id="4536"/>
    <lineage>
        <taxon>Eukaryota</taxon>
        <taxon>Viridiplantae</taxon>
        <taxon>Streptophyta</taxon>
        <taxon>Embryophyta</taxon>
        <taxon>Tracheophyta</taxon>
        <taxon>Spermatophyta</taxon>
        <taxon>Magnoliopsida</taxon>
        <taxon>Liliopsida</taxon>
        <taxon>Poales</taxon>
        <taxon>Poaceae</taxon>
        <taxon>BOP clade</taxon>
        <taxon>Oryzoideae</taxon>
        <taxon>Oryzeae</taxon>
        <taxon>Oryzinae</taxon>
        <taxon>Oryza</taxon>
    </lineage>
</organism>
<proteinExistence type="predicted"/>
<dbReference type="eggNOG" id="KOG2219">
    <property type="taxonomic scope" value="Eukaryota"/>
</dbReference>
<reference evidence="3" key="2">
    <citation type="submission" date="2018-04" db="EMBL/GenBank/DDBJ databases">
        <title>OnivRS2 (Oryza nivara Reference Sequence Version 2).</title>
        <authorList>
            <person name="Zhang J."/>
            <person name="Kudrna D."/>
            <person name="Lee S."/>
            <person name="Talag J."/>
            <person name="Rajasekar S."/>
            <person name="Welchert J."/>
            <person name="Hsing Y.-I."/>
            <person name="Wing R.A."/>
        </authorList>
    </citation>
    <scope>NUCLEOTIDE SEQUENCE [LARGE SCALE GENOMIC DNA]</scope>
    <source>
        <strain evidence="3">SL10</strain>
    </source>
</reference>
<feature type="domain" description="FPL" evidence="2">
    <location>
        <begin position="122"/>
        <end position="160"/>
    </location>
</feature>
<feature type="compositionally biased region" description="Polar residues" evidence="1">
    <location>
        <begin position="329"/>
        <end position="341"/>
    </location>
</feature>
<evidence type="ECO:0000256" key="1">
    <source>
        <dbReference type="SAM" id="MobiDB-lite"/>
    </source>
</evidence>
<protein>
    <recommendedName>
        <fullName evidence="2">FPL domain-containing protein</fullName>
    </recommendedName>
</protein>
<dbReference type="Pfam" id="PF09758">
    <property type="entry name" value="FPL"/>
    <property type="match status" value="2"/>
</dbReference>
<dbReference type="GO" id="GO:0005770">
    <property type="term" value="C:late endosome"/>
    <property type="evidence" value="ECO:0007669"/>
    <property type="project" value="TreeGrafter"/>
</dbReference>
<dbReference type="EnsemblPlants" id="ONIVA04G05110.1">
    <property type="protein sequence ID" value="ONIVA04G05110.1"/>
    <property type="gene ID" value="ONIVA04G05110"/>
</dbReference>
<evidence type="ECO:0000313" key="4">
    <source>
        <dbReference type="Proteomes" id="UP000006591"/>
    </source>
</evidence>
<name>A0A0E0GYR8_ORYNI</name>
<dbReference type="PANTHER" id="PTHR21481">
    <property type="entry name" value="PROTEIN CLEC16A"/>
    <property type="match status" value="1"/>
</dbReference>
<dbReference type="GO" id="GO:0016197">
    <property type="term" value="P:endosomal transport"/>
    <property type="evidence" value="ECO:0007669"/>
    <property type="project" value="TreeGrafter"/>
</dbReference>
<feature type="domain" description="FPL" evidence="2">
    <location>
        <begin position="41"/>
        <end position="105"/>
    </location>
</feature>
<feature type="region of interest" description="Disordered" evidence="1">
    <location>
        <begin position="315"/>
        <end position="352"/>
    </location>
</feature>
<dbReference type="PANTHER" id="PTHR21481:SF4">
    <property type="entry name" value="PROTEIN TRANSPARENT TESTA 9"/>
    <property type="match status" value="1"/>
</dbReference>
<reference evidence="3" key="1">
    <citation type="submission" date="2015-04" db="UniProtKB">
        <authorList>
            <consortium name="EnsemblPlants"/>
        </authorList>
    </citation>
    <scope>IDENTIFICATION</scope>
    <source>
        <strain evidence="3">SL10</strain>
    </source>
</reference>
<dbReference type="InterPro" id="IPR039272">
    <property type="entry name" value="CLEC16A/TT9"/>
</dbReference>
<sequence length="1015" mass="116249">MWLFWRSRNRFSLEELRYLTDQLQKVHIVYEANKDFVVEALRSIAELMIYGDQHDPSYFEFFMEKQIMGEFARILRISKLSRVSLQLLQTMSIMIQNLRNEHSIFELYMLYKTQSCNRFPLYYMQDEVISFPLYVEALKFAFHEDSMIRVAIRTLTLNVYHDRSFLSVGDESVNRFVSRAPLSDYFSDMVNHFQKQCIDLDKLVVRSVRNADSAVPTASVEDAIVQIEDTLYYFSDVMSSGIPDLGRFITENILQLLVFRFLLPSLQRQSTDLGISVTTSMYLICCILHIFKNKDMASTVAAALFHQPDCHDRKQGTPNGYTSEHDNGISDNQGTSTSDIDQSNEDKSDILSSSNTHCLPDDPASSDCCQGNTLRCVDDSVIIIIINSIKFYEITEYCMREHLLSYIISGDDFQALGSLCLFSTLLQTKELDESMLDALGILPQRKQHKKLLLQALVGEDLAERQLFSSSSGLADDSICSDFDMYVRKLQDKYGLKCHHPRQMTSKFHRYQVLDALVALFCRSNVSADVRLVGGWLFRQLLPHGEEEFTAFHLKWLKDSHKDYSIKLLDESGGCWRDLLVPIVKEAWKNCKKGDSSIAIAERIYEMVKEMWPQRFTSVIIVLMYKVYNYFGVCKVPYRPTFVCHTEYQTSKCSLKYFEHYQQCSSILLLAVDLQKMRRTPKHNTHPNADEILYQSPSIEISTDHKQPRERTEMNANIRHDKTCAITESLMLSRSWLARWTVNGARYESPRQVLSHGGMVSWQCCGAVWCGLSVMVPTHAASRHIWLGPSAVLRSLNLSHVESNDQGFVLQRQVILFCLGETLTDQPPIFSPTDLPVNNRATLAGFDGSVPKPGLEVNLVDAVPCRIAFERGKERHFCFLALSNGTSGWILLLEELPLKEKRGIVRVTAPLAGSDPRIDEKHAKWLHLRIRPSTVPFLDTEKYKGKTRKYLVDGRWTLAFRDEQSCKEAETMVIEEMKLQQGAVGEQLKLLLEFDMPEDGLQHPCSSHETTSDDGS</sequence>
<evidence type="ECO:0000313" key="3">
    <source>
        <dbReference type="EnsemblPlants" id="ONIVA04G05110.1"/>
    </source>
</evidence>
<dbReference type="OMA" id="DEKHAKW"/>
<accession>A0A0E0GYR8</accession>
<dbReference type="GO" id="GO:0007034">
    <property type="term" value="P:vacuolar transport"/>
    <property type="evidence" value="ECO:0007669"/>
    <property type="project" value="TreeGrafter"/>
</dbReference>
<dbReference type="STRING" id="4536.A0A0E0GYR8"/>
<dbReference type="Proteomes" id="UP000006591">
    <property type="component" value="Chromosome 4"/>
</dbReference>
<dbReference type="HOGENOM" id="CLU_017600_0_0_1"/>
<dbReference type="GO" id="GO:1901096">
    <property type="term" value="P:regulation of autophagosome maturation"/>
    <property type="evidence" value="ECO:0007669"/>
    <property type="project" value="TreeGrafter"/>
</dbReference>
<dbReference type="InterPro" id="IPR019155">
    <property type="entry name" value="CLEC16A/TT9_N"/>
</dbReference>
<dbReference type="Gramene" id="ONIVA04G05110.1">
    <property type="protein sequence ID" value="ONIVA04G05110.1"/>
    <property type="gene ID" value="ONIVA04G05110"/>
</dbReference>
<keyword evidence="4" id="KW-1185">Reference proteome</keyword>
<dbReference type="GO" id="GO:0005794">
    <property type="term" value="C:Golgi apparatus"/>
    <property type="evidence" value="ECO:0007669"/>
    <property type="project" value="TreeGrafter"/>
</dbReference>
<evidence type="ECO:0000259" key="2">
    <source>
        <dbReference type="Pfam" id="PF09758"/>
    </source>
</evidence>
<dbReference type="AlphaFoldDB" id="A0A0E0GYR8"/>